<evidence type="ECO:0000313" key="1">
    <source>
        <dbReference type="EMBL" id="SPM43214.1"/>
    </source>
</evidence>
<name>A0A2U3PHH2_9MYCO</name>
<organism evidence="1 2">
    <name type="scientific">Mycobacterium numidiamassiliense</name>
    <dbReference type="NCBI Taxonomy" id="1841861"/>
    <lineage>
        <taxon>Bacteria</taxon>
        <taxon>Bacillati</taxon>
        <taxon>Actinomycetota</taxon>
        <taxon>Actinomycetes</taxon>
        <taxon>Mycobacteriales</taxon>
        <taxon>Mycobacteriaceae</taxon>
        <taxon>Mycobacterium</taxon>
    </lineage>
</organism>
<dbReference type="Proteomes" id="UP000240424">
    <property type="component" value="Unassembled WGS sequence"/>
</dbReference>
<accession>A0A2U3PHH2</accession>
<sequence>MLALVMAKLAMKPVCHVCSTDNVAAAAAA</sequence>
<dbReference type="AlphaFoldDB" id="A0A2U3PHH2"/>
<proteinExistence type="predicted"/>
<gene>
    <name evidence="1" type="ORF">MNAB215_5436</name>
</gene>
<protein>
    <submittedName>
        <fullName evidence="1">Chitinase</fullName>
    </submittedName>
</protein>
<evidence type="ECO:0000313" key="2">
    <source>
        <dbReference type="Proteomes" id="UP000240424"/>
    </source>
</evidence>
<dbReference type="EMBL" id="FUEZ01000004">
    <property type="protein sequence ID" value="SPM43214.1"/>
    <property type="molecule type" value="Genomic_DNA"/>
</dbReference>
<reference evidence="1 2" key="1">
    <citation type="submission" date="2017-01" db="EMBL/GenBank/DDBJ databases">
        <authorList>
            <consortium name="Urmite Genomes"/>
        </authorList>
    </citation>
    <scope>NUCLEOTIDE SEQUENCE [LARGE SCALE GENOMIC DNA]</scope>
    <source>
        <strain evidence="1 2">AB215</strain>
    </source>
</reference>
<keyword evidence="2" id="KW-1185">Reference proteome</keyword>